<evidence type="ECO:0000256" key="9">
    <source>
        <dbReference type="ARBA" id="ARBA00022723"/>
    </source>
</evidence>
<dbReference type="PROSITE" id="PS50857">
    <property type="entry name" value="COX2_CUA"/>
    <property type="match status" value="1"/>
</dbReference>
<keyword evidence="15 17" id="KW-0472">Membrane</keyword>
<comment type="function">
    <text evidence="17">Catalyzes quinol oxidation with the concomitant reduction of oxygen to water. Subunit II transfers the electrons from a quinol to the binuclear center of the catalytic subunit I.</text>
</comment>
<evidence type="ECO:0000256" key="10">
    <source>
        <dbReference type="ARBA" id="ARBA00022729"/>
    </source>
</evidence>
<evidence type="ECO:0000256" key="14">
    <source>
        <dbReference type="ARBA" id="ARBA00023008"/>
    </source>
</evidence>
<keyword evidence="12 19" id="KW-1133">Transmembrane helix</keyword>
<dbReference type="InterPro" id="IPR045187">
    <property type="entry name" value="CcO_II"/>
</dbReference>
<dbReference type="InterPro" id="IPR006333">
    <property type="entry name" value="Cyt_o_ubiquinol_oxidase_su2"/>
</dbReference>
<dbReference type="PANTHER" id="PTHR22888">
    <property type="entry name" value="CYTOCHROME C OXIDASE, SUBUNIT II"/>
    <property type="match status" value="1"/>
</dbReference>
<evidence type="ECO:0000256" key="4">
    <source>
        <dbReference type="ARBA" id="ARBA00016131"/>
    </source>
</evidence>
<name>A0ABV9GNY3_9BACL</name>
<dbReference type="SUPFAM" id="SSF81464">
    <property type="entry name" value="Cytochrome c oxidase subunit II-like, transmembrane region"/>
    <property type="match status" value="1"/>
</dbReference>
<organism evidence="22 23">
    <name type="scientific">Camelliibacillus cellulosilyticus</name>
    <dbReference type="NCBI Taxonomy" id="2174486"/>
    <lineage>
        <taxon>Bacteria</taxon>
        <taxon>Bacillati</taxon>
        <taxon>Bacillota</taxon>
        <taxon>Bacilli</taxon>
        <taxon>Bacillales</taxon>
        <taxon>Sporolactobacillaceae</taxon>
        <taxon>Camelliibacillus</taxon>
    </lineage>
</organism>
<evidence type="ECO:0000256" key="12">
    <source>
        <dbReference type="ARBA" id="ARBA00022989"/>
    </source>
</evidence>
<dbReference type="SUPFAM" id="SSF49503">
    <property type="entry name" value="Cupredoxins"/>
    <property type="match status" value="1"/>
</dbReference>
<keyword evidence="14" id="KW-0186">Copper</keyword>
<evidence type="ECO:0000256" key="2">
    <source>
        <dbReference type="ARBA" id="ARBA00004651"/>
    </source>
</evidence>
<proteinExistence type="inferred from homology"/>
<dbReference type="InterPro" id="IPR008972">
    <property type="entry name" value="Cupredoxin"/>
</dbReference>
<dbReference type="InterPro" id="IPR006332">
    <property type="entry name" value="QoxA"/>
</dbReference>
<dbReference type="CDD" id="cd04212">
    <property type="entry name" value="CuRO_UO_II"/>
    <property type="match status" value="1"/>
</dbReference>
<reference evidence="23" key="1">
    <citation type="journal article" date="2019" name="Int. J. Syst. Evol. Microbiol.">
        <title>The Global Catalogue of Microorganisms (GCM) 10K type strain sequencing project: providing services to taxonomists for standard genome sequencing and annotation.</title>
        <authorList>
            <consortium name="The Broad Institute Genomics Platform"/>
            <consortium name="The Broad Institute Genome Sequencing Center for Infectious Disease"/>
            <person name="Wu L."/>
            <person name="Ma J."/>
        </authorList>
    </citation>
    <scope>NUCLEOTIDE SEQUENCE [LARGE SCALE GENOMIC DNA]</scope>
    <source>
        <strain evidence="23">CGMCC 1.16306</strain>
    </source>
</reference>
<comment type="caution">
    <text evidence="22">The sequence shown here is derived from an EMBL/GenBank/DDBJ whole genome shotgun (WGS) entry which is preliminary data.</text>
</comment>
<dbReference type="PROSITE" id="PS51257">
    <property type="entry name" value="PROKAR_LIPOPROTEIN"/>
    <property type="match status" value="1"/>
</dbReference>
<protein>
    <recommendedName>
        <fullName evidence="4 17">Quinol oxidase subunit 2</fullName>
        <ecNumber evidence="17">1.10.3.-</ecNumber>
    </recommendedName>
</protein>
<dbReference type="InterPro" id="IPR036257">
    <property type="entry name" value="Cyt_c_oxidase_su2_TM_sf"/>
</dbReference>
<dbReference type="PIRSF" id="PIRSF000292">
    <property type="entry name" value="Ubi_od_II"/>
    <property type="match status" value="1"/>
</dbReference>
<feature type="transmembrane region" description="Helical" evidence="19">
    <location>
        <begin position="37"/>
        <end position="63"/>
    </location>
</feature>
<comment type="function">
    <text evidence="16">Subunits I and II form the functional core of the enzyme complex. Electrons originating in cytochrome c are transferred via heme a and Cu(A) to the binuclear center formed by heme a3 and Cu(B).</text>
</comment>
<comment type="catalytic activity">
    <reaction evidence="1 17">
        <text>2 a quinol + O2 = 2 a quinone + 2 H2O</text>
        <dbReference type="Rhea" id="RHEA:55376"/>
        <dbReference type="ChEBI" id="CHEBI:15377"/>
        <dbReference type="ChEBI" id="CHEBI:15379"/>
        <dbReference type="ChEBI" id="CHEBI:24646"/>
        <dbReference type="ChEBI" id="CHEBI:132124"/>
    </reaction>
</comment>
<dbReference type="Gene3D" id="2.60.40.420">
    <property type="entry name" value="Cupredoxins - blue copper proteins"/>
    <property type="match status" value="1"/>
</dbReference>
<dbReference type="EMBL" id="JBHSFW010000014">
    <property type="protein sequence ID" value="MFC4619964.1"/>
    <property type="molecule type" value="Genomic_DNA"/>
</dbReference>
<evidence type="ECO:0000256" key="13">
    <source>
        <dbReference type="ARBA" id="ARBA00023002"/>
    </source>
</evidence>
<evidence type="ECO:0000256" key="3">
    <source>
        <dbReference type="ARBA" id="ARBA00007866"/>
    </source>
</evidence>
<keyword evidence="5 17" id="KW-0813">Transport</keyword>
<dbReference type="InterPro" id="IPR002429">
    <property type="entry name" value="CcO_II-like_C"/>
</dbReference>
<dbReference type="NCBIfam" id="TIGR01432">
    <property type="entry name" value="QOXA"/>
    <property type="match status" value="1"/>
</dbReference>
<evidence type="ECO:0000256" key="11">
    <source>
        <dbReference type="ARBA" id="ARBA00022982"/>
    </source>
</evidence>
<keyword evidence="11 17" id="KW-0249">Electron transport</keyword>
<evidence type="ECO:0000256" key="17">
    <source>
        <dbReference type="PIRNR" id="PIRNR000292"/>
    </source>
</evidence>
<keyword evidence="9" id="KW-0479">Metal-binding</keyword>
<dbReference type="Pfam" id="PF00116">
    <property type="entry name" value="COX2"/>
    <property type="match status" value="1"/>
</dbReference>
<evidence type="ECO:0000256" key="6">
    <source>
        <dbReference type="ARBA" id="ARBA00022475"/>
    </source>
</evidence>
<dbReference type="InterPro" id="IPR014222">
    <property type="entry name" value="Cyt_c_oxidase_su2"/>
</dbReference>
<dbReference type="InterPro" id="IPR011759">
    <property type="entry name" value="Cyt_c_oxidase_su2_TM_dom"/>
</dbReference>
<evidence type="ECO:0000256" key="19">
    <source>
        <dbReference type="SAM" id="Phobius"/>
    </source>
</evidence>
<keyword evidence="23" id="KW-1185">Reference proteome</keyword>
<sequence>MKKVLKPLIFLTAIIFILTGCNMPVLQPKGPVAETQFHLIIFSFIMMTIIILVVFILFGIVIFKFRANRKNDDDYDPDMEGSRKLEFFWTLIPIVIVIILAIPTVITTYDLEKNPSPDKKPITIEVTAAQWKWMFRYPDQGISTVNVVHIPANHPVRFILNSETTMDSFWVPALGGQKYAMTGMTTQLFLQADEPGNFQGRNASFDGEHFAHMTFTVVAQKKGDFDNWVKETKANAPAMTTADFNKLLKPGLSKVRVFSSYPKAWDEKTKDLMMMNMPDMKGGEASEHGGH</sequence>
<dbReference type="Pfam" id="PF02790">
    <property type="entry name" value="COX2_TM"/>
    <property type="match status" value="1"/>
</dbReference>
<evidence type="ECO:0000313" key="22">
    <source>
        <dbReference type="EMBL" id="MFC4619964.1"/>
    </source>
</evidence>
<evidence type="ECO:0000256" key="1">
    <source>
        <dbReference type="ARBA" id="ARBA00000725"/>
    </source>
</evidence>
<evidence type="ECO:0000313" key="23">
    <source>
        <dbReference type="Proteomes" id="UP001596022"/>
    </source>
</evidence>
<evidence type="ECO:0000256" key="16">
    <source>
        <dbReference type="ARBA" id="ARBA00024688"/>
    </source>
</evidence>
<dbReference type="Proteomes" id="UP001596022">
    <property type="component" value="Unassembled WGS sequence"/>
</dbReference>
<evidence type="ECO:0000256" key="15">
    <source>
        <dbReference type="ARBA" id="ARBA00023136"/>
    </source>
</evidence>
<feature type="domain" description="Cytochrome oxidase subunit II transmembrane region profile" evidence="21">
    <location>
        <begin position="17"/>
        <end position="115"/>
    </location>
</feature>
<dbReference type="NCBIfam" id="TIGR02866">
    <property type="entry name" value="CoxB"/>
    <property type="match status" value="1"/>
</dbReference>
<dbReference type="PROSITE" id="PS50999">
    <property type="entry name" value="COX2_TM"/>
    <property type="match status" value="1"/>
</dbReference>
<dbReference type="PANTHER" id="PTHR22888:SF18">
    <property type="entry name" value="CYTOCHROME BO(3) UBIQUINOL OXIDASE SUBUNIT 2"/>
    <property type="match status" value="1"/>
</dbReference>
<evidence type="ECO:0000256" key="18">
    <source>
        <dbReference type="RuleBase" id="RU000456"/>
    </source>
</evidence>
<evidence type="ECO:0000256" key="7">
    <source>
        <dbReference type="ARBA" id="ARBA00022660"/>
    </source>
</evidence>
<dbReference type="Gene3D" id="1.10.287.90">
    <property type="match status" value="1"/>
</dbReference>
<evidence type="ECO:0000259" key="20">
    <source>
        <dbReference type="PROSITE" id="PS50857"/>
    </source>
</evidence>
<dbReference type="InterPro" id="IPR034227">
    <property type="entry name" value="CuRO_UO_II"/>
</dbReference>
<evidence type="ECO:0000259" key="21">
    <source>
        <dbReference type="PROSITE" id="PS50999"/>
    </source>
</evidence>
<evidence type="ECO:0000256" key="5">
    <source>
        <dbReference type="ARBA" id="ARBA00022448"/>
    </source>
</evidence>
<keyword evidence="10" id="KW-0732">Signal</keyword>
<feature type="transmembrane region" description="Helical" evidence="19">
    <location>
        <begin position="87"/>
        <end position="106"/>
    </location>
</feature>
<keyword evidence="8 18" id="KW-0812">Transmembrane</keyword>
<feature type="transmembrane region" description="Helical" evidence="19">
    <location>
        <begin position="7"/>
        <end position="25"/>
    </location>
</feature>
<keyword evidence="13 17" id="KW-0560">Oxidoreductase</keyword>
<gene>
    <name evidence="22" type="primary">qoxA</name>
    <name evidence="22" type="ORF">ACFO4N_14720</name>
</gene>
<comment type="subcellular location">
    <subcellularLocation>
        <location evidence="2 18">Cell membrane</location>
        <topology evidence="2 18">Multi-pass membrane protein</topology>
    </subcellularLocation>
</comment>
<keyword evidence="7 17" id="KW-0679">Respiratory chain</keyword>
<accession>A0ABV9GNY3</accession>
<evidence type="ECO:0000256" key="8">
    <source>
        <dbReference type="ARBA" id="ARBA00022692"/>
    </source>
</evidence>
<feature type="domain" description="Cytochrome oxidase subunit II copper A binding" evidence="20">
    <location>
        <begin position="119"/>
        <end position="231"/>
    </location>
</feature>
<keyword evidence="6 17" id="KW-1003">Cell membrane</keyword>
<dbReference type="RefSeq" id="WP_376847055.1">
    <property type="nucleotide sequence ID" value="NZ_JBHSFW010000014.1"/>
</dbReference>
<dbReference type="EC" id="1.10.3.-" evidence="17"/>
<comment type="similarity">
    <text evidence="3 17 18">Belongs to the cytochrome c oxidase subunit 2 family.</text>
</comment>